<dbReference type="Pfam" id="PF03797">
    <property type="entry name" value="Autotransporter"/>
    <property type="match status" value="1"/>
</dbReference>
<organism evidence="2 3">
    <name type="scientific">Orrella marina</name>
    <dbReference type="NCBI Taxonomy" id="2163011"/>
    <lineage>
        <taxon>Bacteria</taxon>
        <taxon>Pseudomonadati</taxon>
        <taxon>Pseudomonadota</taxon>
        <taxon>Betaproteobacteria</taxon>
        <taxon>Burkholderiales</taxon>
        <taxon>Alcaligenaceae</taxon>
        <taxon>Orrella</taxon>
    </lineage>
</organism>
<dbReference type="GO" id="GO:0019867">
    <property type="term" value="C:outer membrane"/>
    <property type="evidence" value="ECO:0007669"/>
    <property type="project" value="InterPro"/>
</dbReference>
<feature type="domain" description="Autotransporter" evidence="1">
    <location>
        <begin position="183"/>
        <end position="466"/>
    </location>
</feature>
<dbReference type="Proteomes" id="UP000244571">
    <property type="component" value="Chromosome"/>
</dbReference>
<accession>A0A2R4XN13</accession>
<evidence type="ECO:0000313" key="3">
    <source>
        <dbReference type="Proteomes" id="UP000244571"/>
    </source>
</evidence>
<dbReference type="SUPFAM" id="SSF103515">
    <property type="entry name" value="Autotransporter"/>
    <property type="match status" value="1"/>
</dbReference>
<proteinExistence type="predicted"/>
<dbReference type="AlphaFoldDB" id="A0A2R4XN13"/>
<dbReference type="KEGG" id="boz:DBV39_17255"/>
<keyword evidence="3" id="KW-1185">Reference proteome</keyword>
<reference evidence="2 3" key="1">
    <citation type="submission" date="2018-04" db="EMBL/GenBank/DDBJ databases">
        <title>Bordetella sp. HZ20 isolated from seawater.</title>
        <authorList>
            <person name="Sun C."/>
        </authorList>
    </citation>
    <scope>NUCLEOTIDE SEQUENCE [LARGE SCALE GENOMIC DNA]</scope>
    <source>
        <strain evidence="2 3">HZ20</strain>
    </source>
</reference>
<dbReference type="InterPro" id="IPR005546">
    <property type="entry name" value="Autotransporte_beta"/>
</dbReference>
<evidence type="ECO:0000313" key="2">
    <source>
        <dbReference type="EMBL" id="AWB35192.1"/>
    </source>
</evidence>
<evidence type="ECO:0000259" key="1">
    <source>
        <dbReference type="PROSITE" id="PS51208"/>
    </source>
</evidence>
<dbReference type="PROSITE" id="PS51208">
    <property type="entry name" value="AUTOTRANSPORTER"/>
    <property type="match status" value="1"/>
</dbReference>
<dbReference type="InterPro" id="IPR036709">
    <property type="entry name" value="Autotransporte_beta_dom_sf"/>
</dbReference>
<name>A0A2R4XN13_9BURK</name>
<dbReference type="InterPro" id="IPR006315">
    <property type="entry name" value="OM_autotransptr_brl_dom"/>
</dbReference>
<gene>
    <name evidence="2" type="ORF">DBV39_17255</name>
</gene>
<dbReference type="NCBIfam" id="TIGR01414">
    <property type="entry name" value="autotrans_barl"/>
    <property type="match status" value="1"/>
</dbReference>
<dbReference type="EMBL" id="CP028901">
    <property type="protein sequence ID" value="AWB35192.1"/>
    <property type="molecule type" value="Genomic_DNA"/>
</dbReference>
<protein>
    <recommendedName>
        <fullName evidence="1">Autotransporter domain-containing protein</fullName>
    </recommendedName>
</protein>
<dbReference type="Gene3D" id="2.40.128.130">
    <property type="entry name" value="Autotransporter beta-domain"/>
    <property type="match status" value="1"/>
</dbReference>
<sequence length="466" mass="49864">MDLPAALRNASDAQIVFDIDAQNQMQPNDIIRVRDSVTVDGTLALNVAPLLPLKYDLISAASLASTTTIGNTLVFDWNNAVRGATLSATVDADFALGGRYLTSQQGAKAGYLQSVWDAGGANLASVFGYLHQFQAGDYSDYQSVLQRIAGGVLNSQTIELKTTFATCLTDSLSCPLMTGQGWRLRQTGCSWGRLTGNIVEQSSNTSNTGYHVTAGGIRLGAQKPFGNQWTAGVTIGYGNNYMTSDGFSSNGQFFDMSASLQKQVDDWTFGASFGFAQGWLQNNRSLSLPSNGPAQSISGLYTSRSRITMAGLKLRAAYTHDQGHYYLKPYVDLDLVYASQSGYSESGGILALKAESGSQFNVAVTPMLELGTDLAVDGKRRIKGFVSVGASFLPNNQVTTHMSLGNLATNVGTYGVSTDGPTVLGHLNLGLQAYESDNLEVRAQYGLQVGDGYWSQSLSANLVYRF</sequence>
<dbReference type="SMART" id="SM00869">
    <property type="entry name" value="Autotransporter"/>
    <property type="match status" value="1"/>
</dbReference>